<keyword evidence="2" id="KW-1133">Transmembrane helix</keyword>
<reference evidence="3 4" key="1">
    <citation type="journal article" date="2012" name="J. Bacteriol.">
        <title>Draft genome sequence of the nitrophenol-degrading actinomycete Rhodococcus imtechensis RKJ300.</title>
        <authorList>
            <person name="Vikram S."/>
            <person name="Kumar S."/>
            <person name="Subramanian S."/>
            <person name="Raghava G.P."/>
        </authorList>
    </citation>
    <scope>NUCLEOTIDE SEQUENCE [LARGE SCALE GENOMIC DNA]</scope>
    <source>
        <strain evidence="3 4">RKJ300</strain>
    </source>
</reference>
<dbReference type="Proteomes" id="UP000006447">
    <property type="component" value="Unassembled WGS sequence"/>
</dbReference>
<evidence type="ECO:0000256" key="2">
    <source>
        <dbReference type="SAM" id="Phobius"/>
    </source>
</evidence>
<protein>
    <submittedName>
        <fullName evidence="3">Uncharacterized protein</fullName>
    </submittedName>
</protein>
<proteinExistence type="predicted"/>
<feature type="compositionally biased region" description="Basic residues" evidence="1">
    <location>
        <begin position="110"/>
        <end position="119"/>
    </location>
</feature>
<feature type="transmembrane region" description="Helical" evidence="2">
    <location>
        <begin position="49"/>
        <end position="69"/>
    </location>
</feature>
<accession>I0WLX0</accession>
<name>I0WLX0_RHOOP</name>
<dbReference type="AlphaFoldDB" id="I0WLX0"/>
<evidence type="ECO:0000313" key="3">
    <source>
        <dbReference type="EMBL" id="EID77386.1"/>
    </source>
</evidence>
<evidence type="ECO:0000313" key="4">
    <source>
        <dbReference type="Proteomes" id="UP000006447"/>
    </source>
</evidence>
<keyword evidence="2" id="KW-0472">Membrane</keyword>
<feature type="region of interest" description="Disordered" evidence="1">
    <location>
        <begin position="95"/>
        <end position="125"/>
    </location>
</feature>
<feature type="transmembrane region" description="Helical" evidence="2">
    <location>
        <begin position="12"/>
        <end position="37"/>
    </location>
</feature>
<sequence length="125" mass="13691">MEPADFLHHFAVYGPVTGAAVFPFDLASTVMVAITTYSAVESHRPGRRAWTLATVGMVGTLLVLPIYFVDANLAIVRPCFPTRGGAHNPDRLVSLELGTRGSGPSLGRLSMHRAHRRPRREQLRT</sequence>
<gene>
    <name evidence="3" type="ORF">W59_24240</name>
</gene>
<organism evidence="3 4">
    <name type="scientific">Rhodococcus opacus RKJ300 = JCM 13270</name>
    <dbReference type="NCBI Taxonomy" id="1165867"/>
    <lineage>
        <taxon>Bacteria</taxon>
        <taxon>Bacillati</taxon>
        <taxon>Actinomycetota</taxon>
        <taxon>Actinomycetes</taxon>
        <taxon>Mycobacteriales</taxon>
        <taxon>Nocardiaceae</taxon>
        <taxon>Rhodococcus</taxon>
    </lineage>
</organism>
<keyword evidence="2" id="KW-0812">Transmembrane</keyword>
<dbReference type="EMBL" id="AJJH01000136">
    <property type="protein sequence ID" value="EID77386.1"/>
    <property type="molecule type" value="Genomic_DNA"/>
</dbReference>
<comment type="caution">
    <text evidence="3">The sequence shown here is derived from an EMBL/GenBank/DDBJ whole genome shotgun (WGS) entry which is preliminary data.</text>
</comment>
<evidence type="ECO:0000256" key="1">
    <source>
        <dbReference type="SAM" id="MobiDB-lite"/>
    </source>
</evidence>